<protein>
    <submittedName>
        <fullName evidence="2">SGNH/GDSL hydrolase family protein</fullName>
        <ecNumber evidence="2">3.1.-.-</ecNumber>
    </submittedName>
</protein>
<dbReference type="PANTHER" id="PTHR30383">
    <property type="entry name" value="THIOESTERASE 1/PROTEASE 1/LYSOPHOSPHOLIPASE L1"/>
    <property type="match status" value="1"/>
</dbReference>
<dbReference type="EMBL" id="JBHTMB010000229">
    <property type="protein sequence ID" value="MFD1236518.1"/>
    <property type="molecule type" value="Genomic_DNA"/>
</dbReference>
<dbReference type="InterPro" id="IPR051532">
    <property type="entry name" value="Ester_Hydrolysis_Enzymes"/>
</dbReference>
<evidence type="ECO:0000313" key="3">
    <source>
        <dbReference type="Proteomes" id="UP001597182"/>
    </source>
</evidence>
<gene>
    <name evidence="2" type="ORF">ACFQ34_24805</name>
</gene>
<name>A0ABW3VPD0_9PSEU</name>
<dbReference type="Gene3D" id="3.40.50.1110">
    <property type="entry name" value="SGNH hydrolase"/>
    <property type="match status" value="1"/>
</dbReference>
<reference evidence="3" key="1">
    <citation type="journal article" date="2019" name="Int. J. Syst. Evol. Microbiol.">
        <title>The Global Catalogue of Microorganisms (GCM) 10K type strain sequencing project: providing services to taxonomists for standard genome sequencing and annotation.</title>
        <authorList>
            <consortium name="The Broad Institute Genomics Platform"/>
            <consortium name="The Broad Institute Genome Sequencing Center for Infectious Disease"/>
            <person name="Wu L."/>
            <person name="Ma J."/>
        </authorList>
    </citation>
    <scope>NUCLEOTIDE SEQUENCE [LARGE SCALE GENOMIC DNA]</scope>
    <source>
        <strain evidence="3">CCUG 49018</strain>
    </source>
</reference>
<organism evidence="2 3">
    <name type="scientific">Pseudonocardia benzenivorans</name>
    <dbReference type="NCBI Taxonomy" id="228005"/>
    <lineage>
        <taxon>Bacteria</taxon>
        <taxon>Bacillati</taxon>
        <taxon>Actinomycetota</taxon>
        <taxon>Actinomycetes</taxon>
        <taxon>Pseudonocardiales</taxon>
        <taxon>Pseudonocardiaceae</taxon>
        <taxon>Pseudonocardia</taxon>
    </lineage>
</organism>
<dbReference type="InterPro" id="IPR013830">
    <property type="entry name" value="SGNH_hydro"/>
</dbReference>
<evidence type="ECO:0000313" key="2">
    <source>
        <dbReference type="EMBL" id="MFD1236518.1"/>
    </source>
</evidence>
<dbReference type="Proteomes" id="UP001597182">
    <property type="component" value="Unassembled WGS sequence"/>
</dbReference>
<feature type="domain" description="SGNH hydrolase-type esterase" evidence="1">
    <location>
        <begin position="44"/>
        <end position="220"/>
    </location>
</feature>
<dbReference type="PANTHER" id="PTHR30383:SF5">
    <property type="entry name" value="SGNH HYDROLASE-TYPE ESTERASE DOMAIN-CONTAINING PROTEIN"/>
    <property type="match status" value="1"/>
</dbReference>
<keyword evidence="2" id="KW-0378">Hydrolase</keyword>
<proteinExistence type="predicted"/>
<comment type="caution">
    <text evidence="2">The sequence shown here is derived from an EMBL/GenBank/DDBJ whole genome shotgun (WGS) entry which is preliminary data.</text>
</comment>
<evidence type="ECO:0000259" key="1">
    <source>
        <dbReference type="Pfam" id="PF13472"/>
    </source>
</evidence>
<dbReference type="GO" id="GO:0016787">
    <property type="term" value="F:hydrolase activity"/>
    <property type="evidence" value="ECO:0007669"/>
    <property type="project" value="UniProtKB-KW"/>
</dbReference>
<dbReference type="SUPFAM" id="SSF52266">
    <property type="entry name" value="SGNH hydrolase"/>
    <property type="match status" value="1"/>
</dbReference>
<dbReference type="Pfam" id="PF13472">
    <property type="entry name" value="Lipase_GDSL_2"/>
    <property type="match status" value="1"/>
</dbReference>
<dbReference type="CDD" id="cd01833">
    <property type="entry name" value="XynB_like"/>
    <property type="match status" value="1"/>
</dbReference>
<keyword evidence="3" id="KW-1185">Reference proteome</keyword>
<accession>A0ABW3VPD0</accession>
<sequence length="244" mass="25948">MVIGLLVLLVAGVLLPGDHPGEDAASEVRIATSKPVVPLRIMPLGASSTEGVGSPATAGYRLPLYRMLQRAAVAVDYVGSRSSGPPALPDRDNEGHSGWTLADLSPHVDGWVRAAQPDVVLLHAGTNDLGQGTSGEVTARRLDDVLGRILRAAPRAHVVVAGVWAPLPRARAARAQFTALAPLVVAKFRMQGYSVDFLDTSTLLPPDRLADGLHPNTQGYVRIAALFETEIRDWLATRAPADRR</sequence>
<dbReference type="EC" id="3.1.-.-" evidence="2"/>
<dbReference type="InterPro" id="IPR036514">
    <property type="entry name" value="SGNH_hydro_sf"/>
</dbReference>